<accession>A0ABW3Z9U6</accession>
<feature type="signal peptide" evidence="2">
    <location>
        <begin position="1"/>
        <end position="19"/>
    </location>
</feature>
<feature type="chain" id="PRO_5045615327" evidence="2">
    <location>
        <begin position="20"/>
        <end position="179"/>
    </location>
</feature>
<keyword evidence="2" id="KW-0732">Signal</keyword>
<protein>
    <submittedName>
        <fullName evidence="3">DUF3617 domain-containing protein</fullName>
    </submittedName>
</protein>
<dbReference type="RefSeq" id="WP_378776221.1">
    <property type="nucleotide sequence ID" value="NZ_JBHTMX010000154.1"/>
</dbReference>
<organism evidence="3 4">
    <name type="scientific">Methylopila musalis</name>
    <dbReference type="NCBI Taxonomy" id="1134781"/>
    <lineage>
        <taxon>Bacteria</taxon>
        <taxon>Pseudomonadati</taxon>
        <taxon>Pseudomonadota</taxon>
        <taxon>Alphaproteobacteria</taxon>
        <taxon>Hyphomicrobiales</taxon>
        <taxon>Methylopilaceae</taxon>
        <taxon>Methylopila</taxon>
    </lineage>
</organism>
<sequence length="179" mass="19134">MRPVYAAAALAALVAPALAAGFNLPPRAPGQWEMKVQVDTAAMPPQIIRMCLDAETDKLLNAKFAGAASRLCSRQEQKTEGDALVLESDCAIGEMKTFSRSVVTGDFNSAYVMRTDVRMEGSNAPEGVQRTTPAGPSSQQTTIEAKRVGECAEGFKPGDMDFGLGRVVNLRDMPDPNIN</sequence>
<name>A0ABW3Z9U6_9HYPH</name>
<gene>
    <name evidence="3" type="ORF">ACFQ4O_13530</name>
</gene>
<proteinExistence type="predicted"/>
<dbReference type="Pfam" id="PF12276">
    <property type="entry name" value="DUF3617"/>
    <property type="match status" value="1"/>
</dbReference>
<evidence type="ECO:0000256" key="1">
    <source>
        <dbReference type="SAM" id="MobiDB-lite"/>
    </source>
</evidence>
<feature type="region of interest" description="Disordered" evidence="1">
    <location>
        <begin position="121"/>
        <end position="142"/>
    </location>
</feature>
<evidence type="ECO:0000313" key="4">
    <source>
        <dbReference type="Proteomes" id="UP001597171"/>
    </source>
</evidence>
<evidence type="ECO:0000256" key="2">
    <source>
        <dbReference type="SAM" id="SignalP"/>
    </source>
</evidence>
<dbReference type="EMBL" id="JBHTMX010000154">
    <property type="protein sequence ID" value="MFD1333021.1"/>
    <property type="molecule type" value="Genomic_DNA"/>
</dbReference>
<keyword evidence="4" id="KW-1185">Reference proteome</keyword>
<dbReference type="Proteomes" id="UP001597171">
    <property type="component" value="Unassembled WGS sequence"/>
</dbReference>
<comment type="caution">
    <text evidence="3">The sequence shown here is derived from an EMBL/GenBank/DDBJ whole genome shotgun (WGS) entry which is preliminary data.</text>
</comment>
<evidence type="ECO:0000313" key="3">
    <source>
        <dbReference type="EMBL" id="MFD1333021.1"/>
    </source>
</evidence>
<dbReference type="InterPro" id="IPR022061">
    <property type="entry name" value="DUF3617"/>
</dbReference>
<reference evidence="4" key="1">
    <citation type="journal article" date="2019" name="Int. J. Syst. Evol. Microbiol.">
        <title>The Global Catalogue of Microorganisms (GCM) 10K type strain sequencing project: providing services to taxonomists for standard genome sequencing and annotation.</title>
        <authorList>
            <consortium name="The Broad Institute Genomics Platform"/>
            <consortium name="The Broad Institute Genome Sequencing Center for Infectious Disease"/>
            <person name="Wu L."/>
            <person name="Ma J."/>
        </authorList>
    </citation>
    <scope>NUCLEOTIDE SEQUENCE [LARGE SCALE GENOMIC DNA]</scope>
    <source>
        <strain evidence="4">CCUG 61696</strain>
    </source>
</reference>
<feature type="compositionally biased region" description="Polar residues" evidence="1">
    <location>
        <begin position="129"/>
        <end position="142"/>
    </location>
</feature>